<evidence type="ECO:0000313" key="2">
    <source>
        <dbReference type="EMBL" id="KKM76450.1"/>
    </source>
</evidence>
<keyword evidence="1" id="KW-0472">Membrane</keyword>
<protein>
    <submittedName>
        <fullName evidence="2">Uncharacterized protein</fullName>
    </submittedName>
</protein>
<dbReference type="AlphaFoldDB" id="A0A0F9MIB4"/>
<organism evidence="2">
    <name type="scientific">marine sediment metagenome</name>
    <dbReference type="NCBI Taxonomy" id="412755"/>
    <lineage>
        <taxon>unclassified sequences</taxon>
        <taxon>metagenomes</taxon>
        <taxon>ecological metagenomes</taxon>
    </lineage>
</organism>
<evidence type="ECO:0000256" key="1">
    <source>
        <dbReference type="SAM" id="Phobius"/>
    </source>
</evidence>
<accession>A0A0F9MIB4</accession>
<name>A0A0F9MIB4_9ZZZZ</name>
<keyword evidence="1" id="KW-1133">Transmembrane helix</keyword>
<proteinExistence type="predicted"/>
<feature type="transmembrane region" description="Helical" evidence="1">
    <location>
        <begin position="12"/>
        <end position="32"/>
    </location>
</feature>
<sequence>MLIDVIRVCGIVLLVIGVVVVLVAGVMIVWGWF</sequence>
<gene>
    <name evidence="2" type="ORF">LCGC14_1380110</name>
</gene>
<comment type="caution">
    <text evidence="2">The sequence shown here is derived from an EMBL/GenBank/DDBJ whole genome shotgun (WGS) entry which is preliminary data.</text>
</comment>
<keyword evidence="1" id="KW-0812">Transmembrane</keyword>
<dbReference type="EMBL" id="LAZR01008808">
    <property type="protein sequence ID" value="KKM76450.1"/>
    <property type="molecule type" value="Genomic_DNA"/>
</dbReference>
<reference evidence="2" key="1">
    <citation type="journal article" date="2015" name="Nature">
        <title>Complex archaea that bridge the gap between prokaryotes and eukaryotes.</title>
        <authorList>
            <person name="Spang A."/>
            <person name="Saw J.H."/>
            <person name="Jorgensen S.L."/>
            <person name="Zaremba-Niedzwiedzka K."/>
            <person name="Martijn J."/>
            <person name="Lind A.E."/>
            <person name="van Eijk R."/>
            <person name="Schleper C."/>
            <person name="Guy L."/>
            <person name="Ettema T.J."/>
        </authorList>
    </citation>
    <scope>NUCLEOTIDE SEQUENCE</scope>
</reference>